<evidence type="ECO:0000256" key="1">
    <source>
        <dbReference type="SAM" id="Coils"/>
    </source>
</evidence>
<keyword evidence="2" id="KW-1133">Transmembrane helix</keyword>
<evidence type="ECO:0000259" key="3">
    <source>
        <dbReference type="PROSITE" id="PS50885"/>
    </source>
</evidence>
<organism evidence="4 5">
    <name type="scientific">Rugamonas fusca</name>
    <dbReference type="NCBI Taxonomy" id="2758568"/>
    <lineage>
        <taxon>Bacteria</taxon>
        <taxon>Pseudomonadati</taxon>
        <taxon>Pseudomonadota</taxon>
        <taxon>Betaproteobacteria</taxon>
        <taxon>Burkholderiales</taxon>
        <taxon>Oxalobacteraceae</taxon>
        <taxon>Telluria group</taxon>
        <taxon>Rugamonas</taxon>
    </lineage>
</organism>
<dbReference type="InterPro" id="IPR003660">
    <property type="entry name" value="HAMP_dom"/>
</dbReference>
<keyword evidence="5" id="KW-1185">Reference proteome</keyword>
<dbReference type="Pfam" id="PF00672">
    <property type="entry name" value="HAMP"/>
    <property type="match status" value="2"/>
</dbReference>
<evidence type="ECO:0000313" key="5">
    <source>
        <dbReference type="Proteomes" id="UP000566711"/>
    </source>
</evidence>
<dbReference type="InterPro" id="IPR007891">
    <property type="entry name" value="CHASE3"/>
</dbReference>
<dbReference type="CDD" id="cd06225">
    <property type="entry name" value="HAMP"/>
    <property type="match status" value="2"/>
</dbReference>
<dbReference type="GO" id="GO:0016020">
    <property type="term" value="C:membrane"/>
    <property type="evidence" value="ECO:0007669"/>
    <property type="project" value="InterPro"/>
</dbReference>
<dbReference type="PANTHER" id="PTHR32089">
    <property type="entry name" value="METHYL-ACCEPTING CHEMOTAXIS PROTEIN MCPB"/>
    <property type="match status" value="1"/>
</dbReference>
<dbReference type="PROSITE" id="PS50885">
    <property type="entry name" value="HAMP"/>
    <property type="match status" value="2"/>
</dbReference>
<evidence type="ECO:0000256" key="2">
    <source>
        <dbReference type="SAM" id="Phobius"/>
    </source>
</evidence>
<protein>
    <submittedName>
        <fullName evidence="4">CHASE3 domain-containing protein</fullName>
    </submittedName>
</protein>
<keyword evidence="2" id="KW-0472">Membrane</keyword>
<dbReference type="EMBL" id="JACEZS010000056">
    <property type="protein sequence ID" value="MBA5608850.1"/>
    <property type="molecule type" value="Genomic_DNA"/>
</dbReference>
<reference evidence="4 5" key="1">
    <citation type="submission" date="2020-07" db="EMBL/GenBank/DDBJ databases">
        <title>Novel species isolated from subtropical streams in China.</title>
        <authorList>
            <person name="Lu H."/>
        </authorList>
    </citation>
    <scope>NUCLEOTIDE SEQUENCE [LARGE SCALE GENOMIC DNA]</scope>
    <source>
        <strain evidence="4 5">FT3S</strain>
    </source>
</reference>
<dbReference type="AlphaFoldDB" id="A0A7W2EMW7"/>
<dbReference type="CDD" id="cd19410">
    <property type="entry name" value="HK9-like_sensor"/>
    <property type="match status" value="1"/>
</dbReference>
<dbReference type="SUPFAM" id="SSF158472">
    <property type="entry name" value="HAMP domain-like"/>
    <property type="match status" value="1"/>
</dbReference>
<feature type="domain" description="HAMP" evidence="3">
    <location>
        <begin position="217"/>
        <end position="269"/>
    </location>
</feature>
<comment type="caution">
    <text evidence="4">The sequence shown here is derived from an EMBL/GenBank/DDBJ whole genome shotgun (WGS) entry which is preliminary data.</text>
</comment>
<feature type="transmembrane region" description="Helical" evidence="2">
    <location>
        <begin position="14"/>
        <end position="36"/>
    </location>
</feature>
<accession>A0A7W2EMW7</accession>
<feature type="domain" description="HAMP" evidence="3">
    <location>
        <begin position="276"/>
        <end position="328"/>
    </location>
</feature>
<evidence type="ECO:0000313" key="4">
    <source>
        <dbReference type="EMBL" id="MBA5608850.1"/>
    </source>
</evidence>
<dbReference type="Proteomes" id="UP000566711">
    <property type="component" value="Unassembled WGS sequence"/>
</dbReference>
<gene>
    <name evidence="4" type="ORF">H3H36_26290</name>
</gene>
<proteinExistence type="predicted"/>
<name>A0A7W2EMW7_9BURK</name>
<dbReference type="SMART" id="SM00304">
    <property type="entry name" value="HAMP"/>
    <property type="match status" value="2"/>
</dbReference>
<dbReference type="PANTHER" id="PTHR32089:SF112">
    <property type="entry name" value="LYSOZYME-LIKE PROTEIN-RELATED"/>
    <property type="match status" value="1"/>
</dbReference>
<feature type="coiled-coil region" evidence="1">
    <location>
        <begin position="161"/>
        <end position="188"/>
    </location>
</feature>
<keyword evidence="2" id="KW-0812">Transmembrane</keyword>
<keyword evidence="1" id="KW-0175">Coiled coil</keyword>
<feature type="transmembrane region" description="Helical" evidence="2">
    <location>
        <begin position="192"/>
        <end position="216"/>
    </location>
</feature>
<dbReference type="GO" id="GO:0007165">
    <property type="term" value="P:signal transduction"/>
    <property type="evidence" value="ECO:0007669"/>
    <property type="project" value="InterPro"/>
</dbReference>
<dbReference type="Gene3D" id="1.20.1440.210">
    <property type="match status" value="1"/>
</dbReference>
<sequence>MLSKLNDLSIRKKLYLSLGAIVAIVLVLLATAYVNFMRLSEASRLDRHSMEVLQALDRLQTDLLQVQVEARGYYLTGDEQRLLRANTERADLPASVRRLRALTADNPSQQAHLNQFDTSLQSWVRDVLEPQLERRRALGDRPDAALTLARMPELAHGSPLTANLNQLLDNARNEEKRLLAERSQVAARQQQAMVLVLTMGGMVSLLLSMLVAWLLARALLTPLGQLTTAVGRIAAGESGARAPVLGGDELGQVTREFNRMAQAVEDNQAREVAATNALRAKVDALLAVVSRAASGDLTGQVTVAGEDTVGQLGHGIATMLANLRALINNVQKAGI</sequence>
<dbReference type="RefSeq" id="WP_182220980.1">
    <property type="nucleotide sequence ID" value="NZ_JACEZS010000056.1"/>
</dbReference>
<dbReference type="Gene3D" id="6.10.340.10">
    <property type="match status" value="1"/>
</dbReference>
<dbReference type="Pfam" id="PF05227">
    <property type="entry name" value="CHASE3"/>
    <property type="match status" value="1"/>
</dbReference>
<feature type="non-terminal residue" evidence="4">
    <location>
        <position position="335"/>
    </location>
</feature>